<feature type="transmembrane region" description="Helical" evidence="1">
    <location>
        <begin position="115"/>
        <end position="137"/>
    </location>
</feature>
<proteinExistence type="predicted"/>
<dbReference type="EMBL" id="CP006939">
    <property type="protein sequence ID" value="AHC13601.1"/>
    <property type="molecule type" value="Genomic_DNA"/>
</dbReference>
<evidence type="ECO:0000313" key="2">
    <source>
        <dbReference type="EMBL" id="AHC13601.1"/>
    </source>
</evidence>
<gene>
    <name evidence="2" type="ORF">L21SP2_0157</name>
</gene>
<keyword evidence="3" id="KW-1185">Reference proteome</keyword>
<dbReference type="KEGG" id="slr:L21SP2_0157"/>
<sequence>MSLSKAFARIFWWFAAALLAVAIVFGVIQLSRISGARPVSGEIIRYRVVQNAIPFTEEDSGIQNYPVIRYEAMDGSSNEFISPRPVDTEEYSVGDSIGLLLTTGDRVIVDSFWGIWGRSIVFAGTALIFFIFGLAALKGFDTKEY</sequence>
<organism evidence="2 3">
    <name type="scientific">Salinispira pacifica</name>
    <dbReference type="NCBI Taxonomy" id="1307761"/>
    <lineage>
        <taxon>Bacteria</taxon>
        <taxon>Pseudomonadati</taxon>
        <taxon>Spirochaetota</taxon>
        <taxon>Spirochaetia</taxon>
        <taxon>Spirochaetales</taxon>
        <taxon>Spirochaetaceae</taxon>
        <taxon>Salinispira</taxon>
    </lineage>
</organism>
<dbReference type="HOGENOM" id="CLU_1785535_0_0_12"/>
<dbReference type="AlphaFoldDB" id="V5WEL5"/>
<keyword evidence="1" id="KW-1133">Transmembrane helix</keyword>
<keyword evidence="1" id="KW-0812">Transmembrane</keyword>
<dbReference type="STRING" id="1307761.L21SP2_0157"/>
<reference evidence="2 3" key="1">
    <citation type="journal article" date="2015" name="Stand. Genomic Sci.">
        <title>Complete genome sequence and description of Salinispira pacifica gen. nov., sp. nov., a novel spirochaete isolated form a hypersaline microbial mat.</title>
        <authorList>
            <person name="Ben Hania W."/>
            <person name="Joseph M."/>
            <person name="Schumann P."/>
            <person name="Bunk B."/>
            <person name="Fiebig A."/>
            <person name="Sproer C."/>
            <person name="Klenk H.P."/>
            <person name="Fardeau M.L."/>
            <person name="Spring S."/>
        </authorList>
    </citation>
    <scope>NUCLEOTIDE SEQUENCE [LARGE SCALE GENOMIC DNA]</scope>
    <source>
        <strain evidence="2 3">L21-RPul-D2</strain>
    </source>
</reference>
<evidence type="ECO:0000256" key="1">
    <source>
        <dbReference type="SAM" id="Phobius"/>
    </source>
</evidence>
<evidence type="ECO:0008006" key="4">
    <source>
        <dbReference type="Google" id="ProtNLM"/>
    </source>
</evidence>
<dbReference type="Proteomes" id="UP000018680">
    <property type="component" value="Chromosome"/>
</dbReference>
<keyword evidence="1" id="KW-0472">Membrane</keyword>
<protein>
    <recommendedName>
        <fullName evidence="4">DUF3592 domain-containing protein</fullName>
    </recommendedName>
</protein>
<accession>V5WEL5</accession>
<dbReference type="RefSeq" id="WP_024266534.1">
    <property type="nucleotide sequence ID" value="NC_023035.1"/>
</dbReference>
<evidence type="ECO:0000313" key="3">
    <source>
        <dbReference type="Proteomes" id="UP000018680"/>
    </source>
</evidence>
<name>V5WEL5_9SPIO</name>